<dbReference type="EMBL" id="JAAGMA010000524">
    <property type="protein sequence ID" value="NEB10976.1"/>
    <property type="molecule type" value="Genomic_DNA"/>
</dbReference>
<dbReference type="GO" id="GO:0010181">
    <property type="term" value="F:FMN binding"/>
    <property type="evidence" value="ECO:0007669"/>
    <property type="project" value="InterPro"/>
</dbReference>
<dbReference type="InterPro" id="IPR008254">
    <property type="entry name" value="Flavodoxin/NO_synth"/>
</dbReference>
<dbReference type="Proteomes" id="UP000470446">
    <property type="component" value="Unassembled WGS sequence"/>
</dbReference>
<sequence length="213" mass="21857">MPRIAVVYYSSTGNVHMLAEAAAGAAEEAGAQVRLLRIPPLPAETVVPGTEDAVAAHAEAVRDTVPEVSLDDLLWADGILIGSPVRFGLPAAPVSVFLDSTAPVSIPGRLADKVVSAFTSGSAPHGGQETTLLALHNAVCHWGSLIVANGSSDEVLFRPENGNPYGTGSVTRNRPGNVHEDNVAAVAFQARRVVEVATVVTAGKAAVEQAVAA</sequence>
<dbReference type="PANTHER" id="PTHR30546:SF23">
    <property type="entry name" value="FLAVOPROTEIN-LIKE PROTEIN YCP4-RELATED"/>
    <property type="match status" value="1"/>
</dbReference>
<evidence type="ECO:0000259" key="1">
    <source>
        <dbReference type="PROSITE" id="PS50902"/>
    </source>
</evidence>
<dbReference type="AlphaFoldDB" id="A0A7K3PLY3"/>
<dbReference type="GO" id="GO:0016020">
    <property type="term" value="C:membrane"/>
    <property type="evidence" value="ECO:0007669"/>
    <property type="project" value="TreeGrafter"/>
</dbReference>
<evidence type="ECO:0000313" key="2">
    <source>
        <dbReference type="EMBL" id="NEB10976.1"/>
    </source>
</evidence>
<dbReference type="InterPro" id="IPR029039">
    <property type="entry name" value="Flavoprotein-like_sf"/>
</dbReference>
<comment type="caution">
    <text evidence="2">The sequence shown here is derived from an EMBL/GenBank/DDBJ whole genome shotgun (WGS) entry which is preliminary data.</text>
</comment>
<dbReference type="RefSeq" id="WP_164246243.1">
    <property type="nucleotide sequence ID" value="NZ_JAAGMA010000524.1"/>
</dbReference>
<name>A0A7K3PLY3_9ACTN</name>
<organism evidence="2 3">
    <name type="scientific">Streptomyces coelicoflavus</name>
    <dbReference type="NCBI Taxonomy" id="285562"/>
    <lineage>
        <taxon>Bacteria</taxon>
        <taxon>Bacillati</taxon>
        <taxon>Actinomycetota</taxon>
        <taxon>Actinomycetes</taxon>
        <taxon>Kitasatosporales</taxon>
        <taxon>Streptomycetaceae</taxon>
        <taxon>Streptomyces</taxon>
    </lineage>
</organism>
<evidence type="ECO:0000313" key="3">
    <source>
        <dbReference type="Proteomes" id="UP000470446"/>
    </source>
</evidence>
<dbReference type="PANTHER" id="PTHR30546">
    <property type="entry name" value="FLAVODOXIN-RELATED PROTEIN WRBA-RELATED"/>
    <property type="match status" value="1"/>
</dbReference>
<reference evidence="2 3" key="1">
    <citation type="submission" date="2020-01" db="EMBL/GenBank/DDBJ databases">
        <title>Insect and environment-associated Actinomycetes.</title>
        <authorList>
            <person name="Currrie C."/>
            <person name="Chevrette M."/>
            <person name="Carlson C."/>
            <person name="Stubbendieck R."/>
            <person name="Wendt-Pienkowski E."/>
        </authorList>
    </citation>
    <scope>NUCLEOTIDE SEQUENCE [LARGE SCALE GENOMIC DNA]</scope>
    <source>
        <strain evidence="2 3">SID14163</strain>
    </source>
</reference>
<dbReference type="SUPFAM" id="SSF52218">
    <property type="entry name" value="Flavoproteins"/>
    <property type="match status" value="1"/>
</dbReference>
<protein>
    <submittedName>
        <fullName evidence="2">Flavodoxin family protein</fullName>
    </submittedName>
</protein>
<accession>A0A7K3PLY3</accession>
<dbReference type="Pfam" id="PF03358">
    <property type="entry name" value="FMN_red"/>
    <property type="match status" value="1"/>
</dbReference>
<dbReference type="PROSITE" id="PS50902">
    <property type="entry name" value="FLAVODOXIN_LIKE"/>
    <property type="match status" value="1"/>
</dbReference>
<feature type="domain" description="Flavodoxin-like" evidence="1">
    <location>
        <begin position="4"/>
        <end position="194"/>
    </location>
</feature>
<gene>
    <name evidence="2" type="ORF">G3I32_19375</name>
</gene>
<proteinExistence type="predicted"/>
<dbReference type="Gene3D" id="3.40.50.360">
    <property type="match status" value="1"/>
</dbReference>
<dbReference type="GO" id="GO:0003955">
    <property type="term" value="F:NAD(P)H dehydrogenase (quinone) activity"/>
    <property type="evidence" value="ECO:0007669"/>
    <property type="project" value="TreeGrafter"/>
</dbReference>
<dbReference type="InterPro" id="IPR005025">
    <property type="entry name" value="FMN_Rdtase-like_dom"/>
</dbReference>